<evidence type="ECO:0000256" key="8">
    <source>
        <dbReference type="ARBA" id="ARBA00029670"/>
    </source>
</evidence>
<feature type="region of interest" description="Disordered" evidence="9">
    <location>
        <begin position="1040"/>
        <end position="1066"/>
    </location>
</feature>
<feature type="region of interest" description="Disordered" evidence="9">
    <location>
        <begin position="1350"/>
        <end position="1453"/>
    </location>
</feature>
<sequence length="1453" mass="160829">MSLVESLRDGAIAPKRHEVASVARTHRRQLRSLRSVTKAVAANDLATLLDHNFDCDSLNNLDPNESSWLKSNDLLSGRYFDPNSLDIPSIPNNASAPNTSNPRNSSKQPSPRPQVPGSADATAIEAAVTDFTASSHPKPLDLATAHRLAEVALRADDDAMARRSKMRSTRAKPDGPGMSPSVVAPPTTDEEANLSPEARAMIDSQTPARAPKTVHLPPEDVQERQLRERQEAEEDRRKSESTKSSHLQTLNEAASSPSSTVGAYSAATPMPPQESPDTSPDSDTADIEVPKDLQPSPEEQRAKEEHDRLLEAQKEIAKRQAMGDVATPDDQLKWEAQEAAARDKEEKAARELVNGPEPDNKNELNETEAEEMMQDVRHTGTPKKLATPALSLEHKFKSPREAPEDEDCITVTPRNRIPSITKSLAMDTPQDRRTSTIIQKSLPDGLGDTPTIDPSQFLSPASITPMGMRHPNDIPGRFQTPRKMPRMLAQQSHTDATETLRMANLSSLKGAAEDSDRDYLESLFRIQAHDSPNARTKPLPNLVKDAAKYLSTEDQYTTMHERLDYRILRRIYQLQNANKWSLRQMEKCNEPSQPVTHLDHMMAEMKWMRKDFKAERKMKKSVCAWLADRCADWIAAGADERKAMQVKAKAPPPKKIDTDAEEAPPELETSGESAPEDDGTPLTPTDDFSFTTRLIVAPELSNLVVGLQRNGVLGDALKTLPVAGLNAFEPKLSIRSMTEVSKFVQGKVFPKATGPIRKRSRYDYADDAEILDSEPNSKRLRKDRDIVPEDDTAALFHADNKHIRDRLHANNAFRPPSEFVMPSTSFYEFRNGSQWIMEDDQRLRKLARDYSFNWSLIADEMALPSKFKGSAERRTPWECFERWVELETLPAEMRKTVYFKTWFQRLEQSQQASERRYQAQIAFIQQANNNNQVTVPQRRRTVPTRVEKRKNSRYLWLVDAMRKLARKRENNAYKTAETQRAAAARKAQSDSNPNQQRGPSLTPQEFSKKRHERDLQIAEAHRQQRQKMIEAQAQRQLQLQQQAARQQAGPNGITQQRLGLPNGQQPNAQMQANVQQANGNMSGPNAQHGRPGGMPLAQRNGHLTVPQTNGQGMPQAQMRQGGPMAQHAEMQRMAQANAQRGAQQFNGQQFPMQNVNISGANNGMTTQQQLQLNQQLLAQQQQANNGVEQNGNLASNNQMSGSPSMPPPPTPQAGPQQLSSGHVPALFAIKNQLRSKYPQLTDDQLNTAATEQLAKASQHQATNQNHMARQNAMNAAAGIPNQAHGNNMQAYAQGNQAAYQANGQIANGNGAFMNGDGSSPQAPMGNTNQSPQAAQAYAAQMRARQMAMMRIQQSPQSGHASLNGSPNIGHASPNVAPASPSMQFNNMASAGGNMAQQQGQQQQRPPSRSNTPQVQRLGSSGSVPAVGSMPNGMQSPNSMQQGSPRNMQASMAR</sequence>
<gene>
    <name evidence="12" type="ORF">R9X50_00663900</name>
</gene>
<feature type="compositionally biased region" description="Polar residues" evidence="9">
    <location>
        <begin position="1431"/>
        <end position="1453"/>
    </location>
</feature>
<feature type="region of interest" description="Disordered" evidence="9">
    <location>
        <begin position="1188"/>
        <end position="1219"/>
    </location>
</feature>
<feature type="region of interest" description="Disordered" evidence="9">
    <location>
        <begin position="86"/>
        <end position="120"/>
    </location>
</feature>
<feature type="compositionally biased region" description="Polar residues" evidence="9">
    <location>
        <begin position="1354"/>
        <end position="1366"/>
    </location>
</feature>
<feature type="region of interest" description="Disordered" evidence="9">
    <location>
        <begin position="1315"/>
        <end position="1335"/>
    </location>
</feature>
<reference evidence="12 13" key="1">
    <citation type="submission" date="2023-11" db="EMBL/GenBank/DDBJ databases">
        <title>An acidophilic fungus is an integral part of prey digestion in a carnivorous sundew plant.</title>
        <authorList>
            <person name="Tsai I.J."/>
        </authorList>
    </citation>
    <scope>NUCLEOTIDE SEQUENCE [LARGE SCALE GENOMIC DNA]</scope>
    <source>
        <strain evidence="12">169a</strain>
    </source>
</reference>
<dbReference type="GO" id="GO:0005634">
    <property type="term" value="C:nucleus"/>
    <property type="evidence" value="ECO:0007669"/>
    <property type="project" value="UniProtKB-SubCell"/>
</dbReference>
<dbReference type="Pfam" id="PF13921">
    <property type="entry name" value="Myb_DNA-bind_6"/>
    <property type="match status" value="1"/>
</dbReference>
<feature type="compositionally biased region" description="Basic and acidic residues" evidence="9">
    <location>
        <begin position="330"/>
        <end position="350"/>
    </location>
</feature>
<dbReference type="PANTHER" id="PTHR46459:SF1">
    <property type="entry name" value="E1A-BINDING PROTEIN P400"/>
    <property type="match status" value="1"/>
</dbReference>
<dbReference type="CDD" id="cd00167">
    <property type="entry name" value="SANT"/>
    <property type="match status" value="1"/>
</dbReference>
<keyword evidence="6" id="KW-0539">Nucleus</keyword>
<dbReference type="GO" id="GO:0003682">
    <property type="term" value="F:chromatin binding"/>
    <property type="evidence" value="ECO:0007669"/>
    <property type="project" value="TreeGrafter"/>
</dbReference>
<comment type="subcellular location">
    <subcellularLocation>
        <location evidence="1">Nucleus</location>
    </subcellularLocation>
</comment>
<dbReference type="PANTHER" id="PTHR46459">
    <property type="entry name" value="E1A-BINDING PROTEIN P400-RELATED"/>
    <property type="match status" value="1"/>
</dbReference>
<dbReference type="InterPro" id="IPR001005">
    <property type="entry name" value="SANT/Myb"/>
</dbReference>
<feature type="compositionally biased region" description="Basic and acidic residues" evidence="9">
    <location>
        <begin position="298"/>
        <end position="318"/>
    </location>
</feature>
<dbReference type="SMART" id="SM00717">
    <property type="entry name" value="SANT"/>
    <property type="match status" value="1"/>
</dbReference>
<feature type="region of interest" description="Disordered" evidence="9">
    <location>
        <begin position="159"/>
        <end position="387"/>
    </location>
</feature>
<dbReference type="EMBL" id="CP138590">
    <property type="protein sequence ID" value="WPH03756.1"/>
    <property type="molecule type" value="Genomic_DNA"/>
</dbReference>
<feature type="compositionally biased region" description="Polar residues" evidence="9">
    <location>
        <begin position="1411"/>
        <end position="1422"/>
    </location>
</feature>
<dbReference type="PROSITE" id="PS51204">
    <property type="entry name" value="HSA"/>
    <property type="match status" value="1"/>
</dbReference>
<dbReference type="SMART" id="SM00573">
    <property type="entry name" value="HSA"/>
    <property type="match status" value="1"/>
</dbReference>
<dbReference type="GO" id="GO:0006281">
    <property type="term" value="P:DNA repair"/>
    <property type="evidence" value="ECO:0007669"/>
    <property type="project" value="UniProtKB-KW"/>
</dbReference>
<proteinExistence type="inferred from homology"/>
<evidence type="ECO:0000313" key="12">
    <source>
        <dbReference type="EMBL" id="WPH03756.1"/>
    </source>
</evidence>
<name>A0AAQ3R6Y3_9PEZI</name>
<feature type="region of interest" description="Disordered" evidence="9">
    <location>
        <begin position="644"/>
        <end position="685"/>
    </location>
</feature>
<evidence type="ECO:0000313" key="13">
    <source>
        <dbReference type="Proteomes" id="UP001303373"/>
    </source>
</evidence>
<dbReference type="PROSITE" id="PS50090">
    <property type="entry name" value="MYB_LIKE"/>
    <property type="match status" value="1"/>
</dbReference>
<feature type="compositionally biased region" description="Low complexity" evidence="9">
    <location>
        <begin position="87"/>
        <end position="106"/>
    </location>
</feature>
<evidence type="ECO:0000256" key="6">
    <source>
        <dbReference type="ARBA" id="ARBA00023242"/>
    </source>
</evidence>
<dbReference type="GO" id="GO:0006325">
    <property type="term" value="P:chromatin organization"/>
    <property type="evidence" value="ECO:0007669"/>
    <property type="project" value="UniProtKB-KW"/>
</dbReference>
<feature type="compositionally biased region" description="Polar residues" evidence="9">
    <location>
        <begin position="1316"/>
        <end position="1331"/>
    </location>
</feature>
<dbReference type="Gene3D" id="1.10.10.60">
    <property type="entry name" value="Homeodomain-like"/>
    <property type="match status" value="1"/>
</dbReference>
<dbReference type="Pfam" id="PF07529">
    <property type="entry name" value="HSA"/>
    <property type="match status" value="1"/>
</dbReference>
<keyword evidence="13" id="KW-1185">Reference proteome</keyword>
<evidence type="ECO:0000259" key="10">
    <source>
        <dbReference type="PROSITE" id="PS50090"/>
    </source>
</evidence>
<keyword evidence="3" id="KW-0227">DNA damage</keyword>
<evidence type="ECO:0000259" key="11">
    <source>
        <dbReference type="PROSITE" id="PS51204"/>
    </source>
</evidence>
<evidence type="ECO:0000256" key="1">
    <source>
        <dbReference type="ARBA" id="ARBA00004123"/>
    </source>
</evidence>
<evidence type="ECO:0000256" key="3">
    <source>
        <dbReference type="ARBA" id="ARBA00022763"/>
    </source>
</evidence>
<comment type="similarity">
    <text evidence="2">Belongs to the EAF1 family.</text>
</comment>
<evidence type="ECO:0000256" key="9">
    <source>
        <dbReference type="SAM" id="MobiDB-lite"/>
    </source>
</evidence>
<evidence type="ECO:0000256" key="2">
    <source>
        <dbReference type="ARBA" id="ARBA00008913"/>
    </source>
</evidence>
<feature type="region of interest" description="Disordered" evidence="9">
    <location>
        <begin position="969"/>
        <end position="1013"/>
    </location>
</feature>
<feature type="compositionally biased region" description="Low complexity" evidence="9">
    <location>
        <begin position="972"/>
        <end position="986"/>
    </location>
</feature>
<feature type="compositionally biased region" description="Polar residues" evidence="9">
    <location>
        <begin position="244"/>
        <end position="262"/>
    </location>
</feature>
<dbReference type="GO" id="GO:0035267">
    <property type="term" value="C:NuA4 histone acetyltransferase complex"/>
    <property type="evidence" value="ECO:0007669"/>
    <property type="project" value="TreeGrafter"/>
</dbReference>
<feature type="domain" description="HSA" evidence="11">
    <location>
        <begin position="585"/>
        <end position="659"/>
    </location>
</feature>
<feature type="compositionally biased region" description="Basic and acidic residues" evidence="9">
    <location>
        <begin position="217"/>
        <end position="243"/>
    </location>
</feature>
<protein>
    <recommendedName>
        <fullName evidence="8">Vacuolar import and degradation protein 21</fullName>
    </recommendedName>
</protein>
<dbReference type="Proteomes" id="UP001303373">
    <property type="component" value="Chromosome 11"/>
</dbReference>
<feature type="domain" description="Myb-like" evidence="10">
    <location>
        <begin position="827"/>
        <end position="887"/>
    </location>
</feature>
<accession>A0AAQ3R6Y3</accession>
<feature type="compositionally biased region" description="Low complexity" evidence="9">
    <location>
        <begin position="1387"/>
        <end position="1410"/>
    </location>
</feature>
<dbReference type="InterPro" id="IPR009057">
    <property type="entry name" value="Homeodomain-like_sf"/>
</dbReference>
<dbReference type="SUPFAM" id="SSF46689">
    <property type="entry name" value="Homeodomain-like"/>
    <property type="match status" value="1"/>
</dbReference>
<keyword evidence="4" id="KW-0156">Chromatin regulator</keyword>
<keyword evidence="5" id="KW-0234">DNA repair</keyword>
<dbReference type="InterPro" id="IPR014012">
    <property type="entry name" value="HSA_dom"/>
</dbReference>
<evidence type="ECO:0000256" key="7">
    <source>
        <dbReference type="ARBA" id="ARBA00025178"/>
    </source>
</evidence>
<comment type="function">
    <text evidence="7">Component of the NuA4 histone acetyltransferase complex which is involved in transcriptional activation of selected genes principally by acetylation of nucleosomal histone H4 and H2A. The NuA4 complex is also involved in DNA repair.</text>
</comment>
<evidence type="ECO:0000256" key="5">
    <source>
        <dbReference type="ARBA" id="ARBA00023204"/>
    </source>
</evidence>
<organism evidence="12 13">
    <name type="scientific">Acrodontium crateriforme</name>
    <dbReference type="NCBI Taxonomy" id="150365"/>
    <lineage>
        <taxon>Eukaryota</taxon>
        <taxon>Fungi</taxon>
        <taxon>Dikarya</taxon>
        <taxon>Ascomycota</taxon>
        <taxon>Pezizomycotina</taxon>
        <taxon>Dothideomycetes</taxon>
        <taxon>Dothideomycetidae</taxon>
        <taxon>Mycosphaerellales</taxon>
        <taxon>Teratosphaeriaceae</taxon>
        <taxon>Acrodontium</taxon>
    </lineage>
</organism>
<feature type="compositionally biased region" description="Polar residues" evidence="9">
    <location>
        <begin position="989"/>
        <end position="1005"/>
    </location>
</feature>
<evidence type="ECO:0000256" key="4">
    <source>
        <dbReference type="ARBA" id="ARBA00022853"/>
    </source>
</evidence>